<keyword evidence="11 12" id="KW-0742">SOS response</keyword>
<comment type="function">
    <text evidence="12">Represses a number of genes involved in the response to DNA damage (SOS response), including recA and lexA. In the presence of single-stranded DNA, RecA interacts with LexA causing an autocatalytic cleavage which disrupts the DNA-binding part of LexA, leading to derepression of the SOS regulon and eventually DNA repair.</text>
</comment>
<name>A0A0S2FC29_LYSAN</name>
<dbReference type="GO" id="GO:0006508">
    <property type="term" value="P:proteolysis"/>
    <property type="evidence" value="ECO:0007669"/>
    <property type="project" value="InterPro"/>
</dbReference>
<comment type="subunit">
    <text evidence="12">Homodimer.</text>
</comment>
<dbReference type="InterPro" id="IPR039418">
    <property type="entry name" value="LexA-like"/>
</dbReference>
<dbReference type="RefSeq" id="WP_057918212.1">
    <property type="nucleotide sequence ID" value="NZ_CP011129.1"/>
</dbReference>
<dbReference type="PATRIC" id="fig|84531.8.peg.2942"/>
<comment type="similarity">
    <text evidence="1 12 13">Belongs to the peptidase S24 family.</text>
</comment>
<dbReference type="Pfam" id="PF00717">
    <property type="entry name" value="Peptidase_S24"/>
    <property type="match status" value="1"/>
</dbReference>
<feature type="domain" description="Peptidase S24/S26A/S26B/S26C" evidence="14">
    <location>
        <begin position="111"/>
        <end position="225"/>
    </location>
</feature>
<evidence type="ECO:0000256" key="3">
    <source>
        <dbReference type="ARBA" id="ARBA00022705"/>
    </source>
</evidence>
<organism evidence="16 17">
    <name type="scientific">Lysobacter antibioticus</name>
    <dbReference type="NCBI Taxonomy" id="84531"/>
    <lineage>
        <taxon>Bacteria</taxon>
        <taxon>Pseudomonadati</taxon>
        <taxon>Pseudomonadota</taxon>
        <taxon>Gammaproteobacteria</taxon>
        <taxon>Lysobacterales</taxon>
        <taxon>Lysobacteraceae</taxon>
        <taxon>Lysobacter</taxon>
    </lineage>
</organism>
<dbReference type="InterPro" id="IPR006199">
    <property type="entry name" value="LexA_DNA-bd_dom"/>
</dbReference>
<keyword evidence="5 12" id="KW-0378">Hydrolase</keyword>
<evidence type="ECO:0000259" key="15">
    <source>
        <dbReference type="Pfam" id="PF01726"/>
    </source>
</evidence>
<keyword evidence="2 12" id="KW-0678">Repressor</keyword>
<dbReference type="SUPFAM" id="SSF46785">
    <property type="entry name" value="Winged helix' DNA-binding domain"/>
    <property type="match status" value="1"/>
</dbReference>
<dbReference type="AlphaFoldDB" id="A0A0S2FC29"/>
<dbReference type="SUPFAM" id="SSF51306">
    <property type="entry name" value="LexA/Signal peptidase"/>
    <property type="match status" value="1"/>
</dbReference>
<dbReference type="NCBIfam" id="TIGR00498">
    <property type="entry name" value="lexA"/>
    <property type="match status" value="1"/>
</dbReference>
<dbReference type="PANTHER" id="PTHR33516">
    <property type="entry name" value="LEXA REPRESSOR"/>
    <property type="match status" value="1"/>
</dbReference>
<keyword evidence="17" id="KW-1185">Reference proteome</keyword>
<sequence>MSLTDTRRALLAYLRERIAADGLPPSQQEIAAHFGFRQNRSAGYHLQALQAEGLIELLPGRARGIRLVHQGGLDDGFDTGGFDTGDFDTGSNDHTERAVVAPNDDSRLPLPILGRVAAGAPIGAAAEAESHVLIDRLLFSPRPDYLLRVKGDSMREDGILDGDLVAVHRTRDAANGQTVVARIGEEITIKRLKITADGIELLPRNPDYAPIVIAADADFAIEGIYCGLVRRA</sequence>
<evidence type="ECO:0000256" key="12">
    <source>
        <dbReference type="HAMAP-Rule" id="MF_00015"/>
    </source>
</evidence>
<evidence type="ECO:0000256" key="5">
    <source>
        <dbReference type="ARBA" id="ARBA00022801"/>
    </source>
</evidence>
<dbReference type="eggNOG" id="COG1974">
    <property type="taxonomic scope" value="Bacteria"/>
</dbReference>
<proteinExistence type="inferred from homology"/>
<dbReference type="STRING" id="84531.LA76x_2930"/>
<evidence type="ECO:0000256" key="2">
    <source>
        <dbReference type="ARBA" id="ARBA00022491"/>
    </source>
</evidence>
<dbReference type="GO" id="GO:0000976">
    <property type="term" value="F:transcription cis-regulatory region binding"/>
    <property type="evidence" value="ECO:0007669"/>
    <property type="project" value="UniProtKB-ARBA"/>
</dbReference>
<dbReference type="InterPro" id="IPR015927">
    <property type="entry name" value="Peptidase_S24_S26A/B/C"/>
</dbReference>
<feature type="site" description="Cleavage; by autolysis" evidence="12">
    <location>
        <begin position="118"/>
        <end position="119"/>
    </location>
</feature>
<dbReference type="GO" id="GO:0006281">
    <property type="term" value="P:DNA repair"/>
    <property type="evidence" value="ECO:0007669"/>
    <property type="project" value="UniProtKB-UniRule"/>
</dbReference>
<evidence type="ECO:0000259" key="14">
    <source>
        <dbReference type="Pfam" id="PF00717"/>
    </source>
</evidence>
<dbReference type="Pfam" id="PF01726">
    <property type="entry name" value="LexA_DNA_bind"/>
    <property type="match status" value="1"/>
</dbReference>
<dbReference type="PANTHER" id="PTHR33516:SF2">
    <property type="entry name" value="LEXA REPRESSOR-RELATED"/>
    <property type="match status" value="1"/>
</dbReference>
<evidence type="ECO:0000256" key="7">
    <source>
        <dbReference type="ARBA" id="ARBA00023015"/>
    </source>
</evidence>
<dbReference type="Gene3D" id="2.10.109.10">
    <property type="entry name" value="Umud Fragment, subunit A"/>
    <property type="match status" value="1"/>
</dbReference>
<keyword evidence="7 12" id="KW-0805">Transcription regulation</keyword>
<dbReference type="Proteomes" id="UP000060787">
    <property type="component" value="Chromosome"/>
</dbReference>
<dbReference type="GO" id="GO:0032993">
    <property type="term" value="C:protein-DNA complex"/>
    <property type="evidence" value="ECO:0007669"/>
    <property type="project" value="UniProtKB-ARBA"/>
</dbReference>
<keyword evidence="3 12" id="KW-0235">DNA replication</keyword>
<dbReference type="GO" id="GO:0001217">
    <property type="term" value="F:DNA-binding transcription repressor activity"/>
    <property type="evidence" value="ECO:0007669"/>
    <property type="project" value="UniProtKB-ARBA"/>
</dbReference>
<evidence type="ECO:0000256" key="1">
    <source>
        <dbReference type="ARBA" id="ARBA00007484"/>
    </source>
</evidence>
<evidence type="ECO:0000313" key="17">
    <source>
        <dbReference type="Proteomes" id="UP000060787"/>
    </source>
</evidence>
<dbReference type="PRINTS" id="PR00726">
    <property type="entry name" value="LEXASERPTASE"/>
</dbReference>
<evidence type="ECO:0000256" key="11">
    <source>
        <dbReference type="ARBA" id="ARBA00023236"/>
    </source>
</evidence>
<dbReference type="EC" id="3.4.21.88" evidence="12"/>
<keyword evidence="4 12" id="KW-0227">DNA damage</keyword>
<dbReference type="InterPro" id="IPR006200">
    <property type="entry name" value="LexA"/>
</dbReference>
<gene>
    <name evidence="12 16" type="primary">lexA</name>
    <name evidence="16" type="ORF">LA76x_2930</name>
</gene>
<evidence type="ECO:0000256" key="8">
    <source>
        <dbReference type="ARBA" id="ARBA00023125"/>
    </source>
</evidence>
<dbReference type="GO" id="GO:0004252">
    <property type="term" value="F:serine-type endopeptidase activity"/>
    <property type="evidence" value="ECO:0007669"/>
    <property type="project" value="UniProtKB-UniRule"/>
</dbReference>
<keyword evidence="10 12" id="KW-0234">DNA repair</keyword>
<feature type="DNA-binding region" description="H-T-H motif" evidence="12">
    <location>
        <begin position="27"/>
        <end position="47"/>
    </location>
</feature>
<accession>A0A0S2FC29</accession>
<dbReference type="HAMAP" id="MF_00015">
    <property type="entry name" value="LexA"/>
    <property type="match status" value="1"/>
</dbReference>
<dbReference type="KEGG" id="lab:LA76x_2930"/>
<dbReference type="InterPro" id="IPR006197">
    <property type="entry name" value="Peptidase_S24_LexA"/>
</dbReference>
<dbReference type="EMBL" id="CP011129">
    <property type="protein sequence ID" value="ALN81060.1"/>
    <property type="molecule type" value="Genomic_DNA"/>
</dbReference>
<keyword evidence="8 12" id="KW-0238">DNA-binding</keyword>
<keyword evidence="9 12" id="KW-0804">Transcription</keyword>
<dbReference type="GO" id="GO:0006260">
    <property type="term" value="P:DNA replication"/>
    <property type="evidence" value="ECO:0007669"/>
    <property type="project" value="UniProtKB-UniRule"/>
</dbReference>
<evidence type="ECO:0000256" key="10">
    <source>
        <dbReference type="ARBA" id="ARBA00023204"/>
    </source>
</evidence>
<dbReference type="InterPro" id="IPR036286">
    <property type="entry name" value="LexA/Signal_pep-like_sf"/>
</dbReference>
<reference evidence="16 17" key="1">
    <citation type="journal article" date="2015" name="BMC Genomics">
        <title>Comparative genomics and metabolic profiling of the genus Lysobacter.</title>
        <authorList>
            <person name="de Bruijn I."/>
            <person name="Cheng X."/>
            <person name="de Jager V."/>
            <person name="Exposito R.G."/>
            <person name="Watrous J."/>
            <person name="Patel N."/>
            <person name="Postma J."/>
            <person name="Dorrestein P.C."/>
            <person name="Kobayashi D."/>
            <person name="Raaijmakers J.M."/>
        </authorList>
    </citation>
    <scope>NUCLEOTIDE SEQUENCE [LARGE SCALE GENOMIC DNA]</scope>
    <source>
        <strain evidence="16 17">76</strain>
    </source>
</reference>
<evidence type="ECO:0000256" key="4">
    <source>
        <dbReference type="ARBA" id="ARBA00022763"/>
    </source>
</evidence>
<dbReference type="FunFam" id="2.10.109.10:FF:000001">
    <property type="entry name" value="LexA repressor"/>
    <property type="match status" value="1"/>
</dbReference>
<evidence type="ECO:0000256" key="13">
    <source>
        <dbReference type="RuleBase" id="RU003991"/>
    </source>
</evidence>
<evidence type="ECO:0000313" key="16">
    <source>
        <dbReference type="EMBL" id="ALN81060.1"/>
    </source>
</evidence>
<dbReference type="Gene3D" id="1.10.10.10">
    <property type="entry name" value="Winged helix-like DNA-binding domain superfamily/Winged helix DNA-binding domain"/>
    <property type="match status" value="1"/>
</dbReference>
<evidence type="ECO:0000256" key="9">
    <source>
        <dbReference type="ARBA" id="ARBA00023163"/>
    </source>
</evidence>
<dbReference type="InterPro" id="IPR050077">
    <property type="entry name" value="LexA_repressor"/>
</dbReference>
<dbReference type="GO" id="GO:0009432">
    <property type="term" value="P:SOS response"/>
    <property type="evidence" value="ECO:0007669"/>
    <property type="project" value="UniProtKB-UniRule"/>
</dbReference>
<dbReference type="InterPro" id="IPR036388">
    <property type="entry name" value="WH-like_DNA-bd_sf"/>
</dbReference>
<dbReference type="InterPro" id="IPR036390">
    <property type="entry name" value="WH_DNA-bd_sf"/>
</dbReference>
<evidence type="ECO:0000256" key="6">
    <source>
        <dbReference type="ARBA" id="ARBA00022813"/>
    </source>
</evidence>
<keyword evidence="6 12" id="KW-0068">Autocatalytic cleavage</keyword>
<feature type="domain" description="LexA repressor DNA-binding" evidence="15">
    <location>
        <begin position="2"/>
        <end position="64"/>
    </location>
</feature>
<feature type="active site" description="For autocatalytic cleavage activity" evidence="12">
    <location>
        <position position="153"/>
    </location>
</feature>
<feature type="active site" description="For autocatalytic cleavage activity" evidence="12">
    <location>
        <position position="190"/>
    </location>
</feature>
<protein>
    <recommendedName>
        <fullName evidence="12">LexA repressor</fullName>
        <ecNumber evidence="12">3.4.21.88</ecNumber>
    </recommendedName>
</protein>
<dbReference type="CDD" id="cd06529">
    <property type="entry name" value="S24_LexA-like"/>
    <property type="match status" value="1"/>
</dbReference>
<comment type="catalytic activity">
    <reaction evidence="12">
        <text>Hydrolysis of Ala-|-Gly bond in repressor LexA.</text>
        <dbReference type="EC" id="3.4.21.88"/>
    </reaction>
</comment>